<protein>
    <submittedName>
        <fullName evidence="1">Uncharacterized protein</fullName>
    </submittedName>
</protein>
<dbReference type="AlphaFoldDB" id="A0A1H6F0A1"/>
<organism evidence="1 2">
    <name type="scientific">Nonomuraea solani</name>
    <dbReference type="NCBI Taxonomy" id="1144553"/>
    <lineage>
        <taxon>Bacteria</taxon>
        <taxon>Bacillati</taxon>
        <taxon>Actinomycetota</taxon>
        <taxon>Actinomycetes</taxon>
        <taxon>Streptosporangiales</taxon>
        <taxon>Streptosporangiaceae</taxon>
        <taxon>Nonomuraea</taxon>
    </lineage>
</organism>
<evidence type="ECO:0000313" key="2">
    <source>
        <dbReference type="Proteomes" id="UP000236732"/>
    </source>
</evidence>
<evidence type="ECO:0000313" key="1">
    <source>
        <dbReference type="EMBL" id="SEH03033.1"/>
    </source>
</evidence>
<name>A0A1H6F0A1_9ACTN</name>
<dbReference type="EMBL" id="FNVT01000032">
    <property type="protein sequence ID" value="SEH03033.1"/>
    <property type="molecule type" value="Genomic_DNA"/>
</dbReference>
<proteinExistence type="predicted"/>
<gene>
    <name evidence="1" type="ORF">SAMN05444920_13242</name>
</gene>
<sequence length="97" mass="11074">MNLEAQILDLMLRIRMLEMTTRMGADITRIGIALMLSELADSRTEMRQDLAALGDELAGLRRHMNDHVAALRAEILHRLGTIQQHENQPTTQHPVHR</sequence>
<reference evidence="1 2" key="1">
    <citation type="submission" date="2016-10" db="EMBL/GenBank/DDBJ databases">
        <authorList>
            <person name="de Groot N.N."/>
        </authorList>
    </citation>
    <scope>NUCLEOTIDE SEQUENCE [LARGE SCALE GENOMIC DNA]</scope>
    <source>
        <strain evidence="1 2">CGMCC 4.7037</strain>
    </source>
</reference>
<accession>A0A1H6F0A1</accession>
<keyword evidence="2" id="KW-1185">Reference proteome</keyword>
<dbReference type="Proteomes" id="UP000236732">
    <property type="component" value="Unassembled WGS sequence"/>
</dbReference>